<dbReference type="PANTHER" id="PTHR32215">
    <property type="entry name" value="CILIA- AND FLAGELLA-ASSOCIATED PROTEIN 57"/>
    <property type="match status" value="1"/>
</dbReference>
<reference evidence="5" key="1">
    <citation type="journal article" date="2010" name="Genome Biol.">
        <title>Genome sequence of the necrotrophic plant pathogen Pythium ultimum reveals original pathogenicity mechanisms and effector repertoire.</title>
        <authorList>
            <person name="Levesque C.A."/>
            <person name="Brouwer H."/>
            <person name="Cano L."/>
            <person name="Hamilton J.P."/>
            <person name="Holt C."/>
            <person name="Huitema E."/>
            <person name="Raffaele S."/>
            <person name="Robideau G.P."/>
            <person name="Thines M."/>
            <person name="Win J."/>
            <person name="Zerillo M.M."/>
            <person name="Beakes G.W."/>
            <person name="Boore J.L."/>
            <person name="Busam D."/>
            <person name="Dumas B."/>
            <person name="Ferriera S."/>
            <person name="Fuerstenberg S.I."/>
            <person name="Gachon C.M."/>
            <person name="Gaulin E."/>
            <person name="Govers F."/>
            <person name="Grenville-Briggs L."/>
            <person name="Horner N."/>
            <person name="Hostetler J."/>
            <person name="Jiang R.H."/>
            <person name="Johnson J."/>
            <person name="Krajaejun T."/>
            <person name="Lin H."/>
            <person name="Meijer H.J."/>
            <person name="Moore B."/>
            <person name="Morris P."/>
            <person name="Phuntmart V."/>
            <person name="Puiu D."/>
            <person name="Shetty J."/>
            <person name="Stajich J.E."/>
            <person name="Tripathy S."/>
            <person name="Wawra S."/>
            <person name="van West P."/>
            <person name="Whitty B.R."/>
            <person name="Coutinho P.M."/>
            <person name="Henrissat B."/>
            <person name="Martin F."/>
            <person name="Thomas P.D."/>
            <person name="Tyler B.M."/>
            <person name="De Vries R.P."/>
            <person name="Kamoun S."/>
            <person name="Yandell M."/>
            <person name="Tisserat N."/>
            <person name="Buell C.R."/>
        </authorList>
    </citation>
    <scope>NUCLEOTIDE SEQUENCE</scope>
    <source>
        <strain evidence="5">DAOM:BR144</strain>
    </source>
</reference>
<keyword evidence="5" id="KW-1185">Reference proteome</keyword>
<dbReference type="HOGENOM" id="CLU_003598_0_0_1"/>
<dbReference type="VEuPathDB" id="FungiDB:PYU1_G011042"/>
<evidence type="ECO:0000256" key="2">
    <source>
        <dbReference type="SAM" id="Coils"/>
    </source>
</evidence>
<accession>K3X1G7</accession>
<feature type="coiled-coil region" evidence="2">
    <location>
        <begin position="912"/>
        <end position="1126"/>
    </location>
</feature>
<feature type="repeat" description="WD" evidence="1">
    <location>
        <begin position="576"/>
        <end position="617"/>
    </location>
</feature>
<dbReference type="OMA" id="FPHCNAV"/>
<dbReference type="Gene3D" id="1.10.287.1490">
    <property type="match status" value="1"/>
</dbReference>
<feature type="coiled-coil region" evidence="2">
    <location>
        <begin position="825"/>
        <end position="867"/>
    </location>
</feature>
<feature type="region of interest" description="Disordered" evidence="3">
    <location>
        <begin position="197"/>
        <end position="219"/>
    </location>
</feature>
<dbReference type="EMBL" id="GL376606">
    <property type="status" value="NOT_ANNOTATED_CDS"/>
    <property type="molecule type" value="Genomic_DNA"/>
</dbReference>
<dbReference type="eggNOG" id="ENOG502QTIS">
    <property type="taxonomic scope" value="Eukaryota"/>
</dbReference>
<keyword evidence="1" id="KW-0853">WD repeat</keyword>
<feature type="coiled-coil region" evidence="2">
    <location>
        <begin position="1198"/>
        <end position="1232"/>
    </location>
</feature>
<dbReference type="Gene3D" id="2.130.10.10">
    <property type="entry name" value="YVTN repeat-like/Quinoprotein amine dehydrogenase"/>
    <property type="match status" value="2"/>
</dbReference>
<organism evidence="4 5">
    <name type="scientific">Globisporangium ultimum (strain ATCC 200006 / CBS 805.95 / DAOM BR144)</name>
    <name type="common">Pythium ultimum</name>
    <dbReference type="NCBI Taxonomy" id="431595"/>
    <lineage>
        <taxon>Eukaryota</taxon>
        <taxon>Sar</taxon>
        <taxon>Stramenopiles</taxon>
        <taxon>Oomycota</taxon>
        <taxon>Peronosporomycetes</taxon>
        <taxon>Pythiales</taxon>
        <taxon>Pythiaceae</taxon>
        <taxon>Globisporangium</taxon>
    </lineage>
</organism>
<keyword evidence="2" id="KW-0175">Coiled coil</keyword>
<dbReference type="InterPro" id="IPR001680">
    <property type="entry name" value="WD40_rpt"/>
</dbReference>
<dbReference type="STRING" id="431595.K3X1G7"/>
<dbReference type="InterPro" id="IPR015943">
    <property type="entry name" value="WD40/YVTN_repeat-like_dom_sf"/>
</dbReference>
<dbReference type="Pfam" id="PF00400">
    <property type="entry name" value="WD40"/>
    <property type="match status" value="3"/>
</dbReference>
<dbReference type="SUPFAM" id="SSF50978">
    <property type="entry name" value="WD40 repeat-like"/>
    <property type="match status" value="2"/>
</dbReference>
<evidence type="ECO:0000256" key="3">
    <source>
        <dbReference type="SAM" id="MobiDB-lite"/>
    </source>
</evidence>
<evidence type="ECO:0000256" key="1">
    <source>
        <dbReference type="PROSITE-ProRule" id="PRU00221"/>
    </source>
</evidence>
<evidence type="ECO:0000313" key="5">
    <source>
        <dbReference type="Proteomes" id="UP000019132"/>
    </source>
</evidence>
<dbReference type="InterPro" id="IPR036322">
    <property type="entry name" value="WD40_repeat_dom_sf"/>
</dbReference>
<dbReference type="InParanoid" id="K3X1G7"/>
<reference evidence="4" key="3">
    <citation type="submission" date="2015-02" db="UniProtKB">
        <authorList>
            <consortium name="EnsemblProtists"/>
        </authorList>
    </citation>
    <scope>IDENTIFICATION</scope>
    <source>
        <strain evidence="4">DAOM BR144</strain>
    </source>
</reference>
<dbReference type="SMART" id="SM00320">
    <property type="entry name" value="WD40"/>
    <property type="match status" value="6"/>
</dbReference>
<proteinExistence type="predicted"/>
<dbReference type="InterPro" id="IPR052993">
    <property type="entry name" value="CFA-57"/>
</dbReference>
<dbReference type="PROSITE" id="PS50082">
    <property type="entry name" value="WD_REPEATS_2"/>
    <property type="match status" value="1"/>
</dbReference>
<feature type="compositionally biased region" description="Low complexity" evidence="3">
    <location>
        <begin position="204"/>
        <end position="219"/>
    </location>
</feature>
<dbReference type="PROSITE" id="PS50294">
    <property type="entry name" value="WD_REPEATS_REGION"/>
    <property type="match status" value="1"/>
</dbReference>
<name>K3X1G7_GLOUD</name>
<dbReference type="EnsemblProtists" id="PYU1_T011066">
    <property type="protein sequence ID" value="PYU1_T011066"/>
    <property type="gene ID" value="PYU1_G011042"/>
</dbReference>
<sequence>MATVNLIHRHIFGLKADVANNAVYVDDQAIAYPAGHNLVIYSLDEKRQKFITGTENTEGITSIAIASNRRFIAVAEKSDRGLVSIYDLKTLKKRKVLSSAETQGKSYVSMEFSADNQLLLTQGGAPDWILTCWNWSKGKAVASIKSPIHVTLHPTPSSAMLGGGNGGGTGASNHFSSPSNASMIGMSTMNLHSIGANGSGANGNGASNNNEPNGNGASGNHSNSLLVSSCSFSNVDPGLICVAGCNLIRYFRVLENAFRPMPIPRMDSHIFLCHAWIKQREDYMVAGTAAGDLLLFHGGEFVTRLAASPGDGKGVHSILSTSKGVLCGLEDTMVYMYAVANETASTADRNASELLVLQRKVKVDSFPGQVNTVCVSPNEDTVVASLSSGQLVTFPYQHHTSGVVSSSSTNSGLLSASSNAASSALSPISEEMTHAVMKSEDVEYVLSSFHRPSDNGFMHVTGMDVCVRKPILVTCGLDKTVRVWNYLDRCCEVAKQFTEEAHSVSCHPSGLYLLVGFADKLRLMNILMDDIRSFKEFAVKACRECQFSTGGHLFAAVNGNTIQVFSLFSCELVANLRGHNGKVRCLYWNSDDSGLISAGMDGAVYQWDLDEAKREAEFVQKGVPYYSALCNREGTAIYAVGSDKMLKEIEFPSSQLTKEFICENVLGQIVLSNSQRMLFGATAEPDRPGAVRSFKFPLTGESIEFQCLSAPVTRLRISFDDSFLFAAGEDGSICIFEIRDKEGRPRMKDGRGGTIGGASEFHHLAHFSEEILVTKSDLEEKNTLMVELKNKVDELMLHNEYQLRLKDMTYNENLKDLTEKFTHEIELEKNKYELLREDKNDIEMEYEEKIKQMEEKHLQNMQEIEAEYQHRIMKEVEKYQEVLQQREAQSLHWKNEQARLVNTHEKYVTDVTEDFEQRLNEDKQLRVQMEEEKEELGREYTETISQVEADVDEEIENIKRKYEEKLQAEREATLRFKGENGIMKKKFSALQKDIEDQRDQIKLLLEKEKNLIEEIKNLEKEIQALKREIRARDETIGEKEKRIYDLKKKNQELEKFKFVLDYKIKELKRQIEPRENEIADMKEQIKEMDRELELFHKSNAQLDLMIGEQRKRIDGMQDEIAKYRKVLGDQQTWIRRFRCDLYECVQHIQNPKELTLQVAGLYKKYVTNDIPTNDIEVEIQHEYTRQKEYLEKSVHVLKKKYARDAAQHQAENMQATAENMTLIREINELRSALNAAKGVLQMERAAIGVREAKDSAAIAHKAMFEKDPDALIDKQRDEIEELRKAVKAMEEKMASVKANEVFPPIRGVDG</sequence>
<feature type="coiled-coil region" evidence="2">
    <location>
        <begin position="1272"/>
        <end position="1299"/>
    </location>
</feature>
<evidence type="ECO:0000313" key="4">
    <source>
        <dbReference type="EnsemblProtists" id="PYU1_T011066"/>
    </source>
</evidence>
<dbReference type="PANTHER" id="PTHR32215:SF0">
    <property type="entry name" value="CILIA- AND FLAGELLA-ASSOCIATED PROTEIN 57"/>
    <property type="match status" value="1"/>
</dbReference>
<reference evidence="5" key="2">
    <citation type="submission" date="2010-04" db="EMBL/GenBank/DDBJ databases">
        <authorList>
            <person name="Buell R."/>
            <person name="Hamilton J."/>
            <person name="Hostetler J."/>
        </authorList>
    </citation>
    <scope>NUCLEOTIDE SEQUENCE [LARGE SCALE GENOMIC DNA]</scope>
    <source>
        <strain evidence="5">DAOM:BR144</strain>
    </source>
</reference>
<protein>
    <submittedName>
        <fullName evidence="4">Uncharacterized protein</fullName>
    </submittedName>
</protein>
<dbReference type="Proteomes" id="UP000019132">
    <property type="component" value="Unassembled WGS sequence"/>
</dbReference>